<dbReference type="OrthoDB" id="9804993at2"/>
<dbReference type="Pfam" id="PF06821">
    <property type="entry name" value="Ser_hydrolase"/>
    <property type="match status" value="1"/>
</dbReference>
<organism evidence="2 3">
    <name type="scientific">Cupriavidus agavae</name>
    <dbReference type="NCBI Taxonomy" id="1001822"/>
    <lineage>
        <taxon>Bacteria</taxon>
        <taxon>Pseudomonadati</taxon>
        <taxon>Pseudomonadota</taxon>
        <taxon>Betaproteobacteria</taxon>
        <taxon>Burkholderiales</taxon>
        <taxon>Burkholderiaceae</taxon>
        <taxon>Cupriavidus</taxon>
    </lineage>
</organism>
<sequence length="237" mass="25108">MVASAGTEGGARAPGARGAPGRGREVTRLEVPRGLQVLTVPGLHGSGPAHWQSRWEALYPDWQRIEQHDWGRPSLPLWSERVSEGVSRALRVASRGAVLVAHSFGCLAALRQAALDPVGIAGALLVAPADPDKFGVGALLPAWRLPFPTVLVASTNDPWMSQRTAFSWGTLWGSELIDAGALGHINADSNLADWTIGQGLLATLLQRIDSEGRILAMGDGSDTWEASAEVSPTSPYI</sequence>
<dbReference type="GO" id="GO:0016787">
    <property type="term" value="F:hydrolase activity"/>
    <property type="evidence" value="ECO:0007669"/>
    <property type="project" value="InterPro"/>
</dbReference>
<keyword evidence="3" id="KW-1185">Reference proteome</keyword>
<dbReference type="RefSeq" id="WP_130389942.1">
    <property type="nucleotide sequence ID" value="NZ_SGXM01000001.1"/>
</dbReference>
<evidence type="ECO:0000256" key="1">
    <source>
        <dbReference type="SAM" id="MobiDB-lite"/>
    </source>
</evidence>
<name>A0A4Q7S872_9BURK</name>
<evidence type="ECO:0000313" key="2">
    <source>
        <dbReference type="EMBL" id="RZT41940.1"/>
    </source>
</evidence>
<protein>
    <recommendedName>
        <fullName evidence="4">Serine hydrolase family protein</fullName>
    </recommendedName>
</protein>
<evidence type="ECO:0008006" key="4">
    <source>
        <dbReference type="Google" id="ProtNLM"/>
    </source>
</evidence>
<dbReference type="InterPro" id="IPR029058">
    <property type="entry name" value="AB_hydrolase_fold"/>
</dbReference>
<accession>A0A4Q7S872</accession>
<dbReference type="EMBL" id="SGXM01000001">
    <property type="protein sequence ID" value="RZT41940.1"/>
    <property type="molecule type" value="Genomic_DNA"/>
</dbReference>
<dbReference type="Proteomes" id="UP000291078">
    <property type="component" value="Unassembled WGS sequence"/>
</dbReference>
<proteinExistence type="predicted"/>
<dbReference type="SUPFAM" id="SSF53474">
    <property type="entry name" value="alpha/beta-Hydrolases"/>
    <property type="match status" value="1"/>
</dbReference>
<dbReference type="AlphaFoldDB" id="A0A4Q7S872"/>
<evidence type="ECO:0000313" key="3">
    <source>
        <dbReference type="Proteomes" id="UP000291078"/>
    </source>
</evidence>
<gene>
    <name evidence="2" type="ORF">EV147_0956</name>
</gene>
<comment type="caution">
    <text evidence="2">The sequence shown here is derived from an EMBL/GenBank/DDBJ whole genome shotgun (WGS) entry which is preliminary data.</text>
</comment>
<dbReference type="Gene3D" id="3.40.50.1820">
    <property type="entry name" value="alpha/beta hydrolase"/>
    <property type="match status" value="1"/>
</dbReference>
<feature type="compositionally biased region" description="Low complexity" evidence="1">
    <location>
        <begin position="10"/>
        <end position="19"/>
    </location>
</feature>
<feature type="region of interest" description="Disordered" evidence="1">
    <location>
        <begin position="1"/>
        <end position="26"/>
    </location>
</feature>
<dbReference type="InterPro" id="IPR010662">
    <property type="entry name" value="RBBP9/YdeN"/>
</dbReference>
<reference evidence="2 3" key="1">
    <citation type="journal article" date="2015" name="Stand. Genomic Sci.">
        <title>Genomic Encyclopedia of Bacterial and Archaeal Type Strains, Phase III: the genomes of soil and plant-associated and newly described type strains.</title>
        <authorList>
            <person name="Whitman W.B."/>
            <person name="Woyke T."/>
            <person name="Klenk H.P."/>
            <person name="Zhou Y."/>
            <person name="Lilburn T.G."/>
            <person name="Beck B.J."/>
            <person name="De Vos P."/>
            <person name="Vandamme P."/>
            <person name="Eisen J.A."/>
            <person name="Garrity G."/>
            <person name="Hugenholtz P."/>
            <person name="Kyrpides N.C."/>
        </authorList>
    </citation>
    <scope>NUCLEOTIDE SEQUENCE [LARGE SCALE GENOMIC DNA]</scope>
    <source>
        <strain evidence="2 3">ASC-9842</strain>
    </source>
</reference>